<evidence type="ECO:0000313" key="3">
    <source>
        <dbReference type="EMBL" id="CCG99601.1"/>
    </source>
</evidence>
<keyword evidence="4" id="KW-1185">Reference proteome</keyword>
<dbReference type="EMBL" id="HE796683">
    <property type="protein sequence ID" value="CCG99601.1"/>
    <property type="molecule type" value="Genomic_DNA"/>
</dbReference>
<organism evidence="3 4">
    <name type="scientific">Fibrella aestuarina BUZ 2</name>
    <dbReference type="NCBI Taxonomy" id="1166018"/>
    <lineage>
        <taxon>Bacteria</taxon>
        <taxon>Pseudomonadati</taxon>
        <taxon>Bacteroidota</taxon>
        <taxon>Cytophagia</taxon>
        <taxon>Cytophagales</taxon>
        <taxon>Spirosomataceae</taxon>
        <taxon>Fibrella</taxon>
    </lineage>
</organism>
<dbReference type="Gene3D" id="3.90.550.10">
    <property type="entry name" value="Spore Coat Polysaccharide Biosynthesis Protein SpsA, Chain A"/>
    <property type="match status" value="1"/>
</dbReference>
<dbReference type="PANTHER" id="PTHR43630:SF2">
    <property type="entry name" value="GLYCOSYLTRANSFERASE"/>
    <property type="match status" value="1"/>
</dbReference>
<dbReference type="KEGG" id="fae:FAES_1591"/>
<evidence type="ECO:0000313" key="4">
    <source>
        <dbReference type="Proteomes" id="UP000011058"/>
    </source>
</evidence>
<dbReference type="AlphaFoldDB" id="I0K648"/>
<evidence type="ECO:0000256" key="1">
    <source>
        <dbReference type="ARBA" id="ARBA00038494"/>
    </source>
</evidence>
<gene>
    <name evidence="3" type="primary">wcaA</name>
    <name evidence="3" type="ORF">FAES_1591</name>
</gene>
<dbReference type="GO" id="GO:0016740">
    <property type="term" value="F:transferase activity"/>
    <property type="evidence" value="ECO:0007669"/>
    <property type="project" value="UniProtKB-KW"/>
</dbReference>
<dbReference type="OrthoDB" id="9815923at2"/>
<dbReference type="InterPro" id="IPR001173">
    <property type="entry name" value="Glyco_trans_2-like"/>
</dbReference>
<dbReference type="RefSeq" id="WP_015330700.1">
    <property type="nucleotide sequence ID" value="NC_020054.1"/>
</dbReference>
<dbReference type="PANTHER" id="PTHR43630">
    <property type="entry name" value="POLY-BETA-1,6-N-ACETYL-D-GLUCOSAMINE SYNTHASE"/>
    <property type="match status" value="1"/>
</dbReference>
<comment type="similarity">
    <text evidence="1">Belongs to the glycosyltransferase 2 family. WaaE/KdtX subfamily.</text>
</comment>
<keyword evidence="3" id="KW-0808">Transferase</keyword>
<dbReference type="CDD" id="cd02511">
    <property type="entry name" value="Beta4Glucosyltransferase"/>
    <property type="match status" value="1"/>
</dbReference>
<dbReference type="InterPro" id="IPR029044">
    <property type="entry name" value="Nucleotide-diphossugar_trans"/>
</dbReference>
<dbReference type="Proteomes" id="UP000011058">
    <property type="component" value="Chromosome"/>
</dbReference>
<protein>
    <submittedName>
        <fullName evidence="3">Glycosyl transferase family 2</fullName>
        <ecNumber evidence="3">2.-.-.-</ecNumber>
    </submittedName>
</protein>
<name>I0K648_9BACT</name>
<dbReference type="Pfam" id="PF00535">
    <property type="entry name" value="Glycos_transf_2"/>
    <property type="match status" value="1"/>
</dbReference>
<feature type="domain" description="Glycosyltransferase 2-like" evidence="2">
    <location>
        <begin position="5"/>
        <end position="126"/>
    </location>
</feature>
<dbReference type="STRING" id="1166018.FAES_1591"/>
<sequence length="281" mass="32655">MLPVTVLVLTKNEEPNVLHCLRSVVGWAAAVFVLDSGSTDRTVELAEAAGATVFHRDFDNYAAQRNYALQALPIATDWVLFLDADEYIDQALQQEIGHVMTQPASHAGYFMAFKFVFMNRWIRRGGYYPTYILRLFKRAAVQQIDRLMDEQITVNGSVGYLQTPFIHHDRKPVLFWYEKHVRYVPYQLADLTPKEQSLHWADATNQRARKRWVKEQVWVRIPPLLRPFLYFVYRYVLLLGFLDGRAGFIFHVSHAFLYQFMIAAVYLDQKKPSPLAVPLPQ</sequence>
<dbReference type="HOGENOM" id="CLU_065962_0_0_10"/>
<evidence type="ECO:0000259" key="2">
    <source>
        <dbReference type="Pfam" id="PF00535"/>
    </source>
</evidence>
<reference evidence="3 4" key="1">
    <citation type="journal article" date="2012" name="J. Bacteriol.">
        <title>Genome Sequence of Fibrella aestuarina BUZ 2T, a Filamentous Marine Bacterium.</title>
        <authorList>
            <person name="Filippini M."/>
            <person name="Qi W."/>
            <person name="Blom J."/>
            <person name="Goesmann A."/>
            <person name="Smits T.H."/>
            <person name="Bagheri H.C."/>
        </authorList>
    </citation>
    <scope>NUCLEOTIDE SEQUENCE [LARGE SCALE GENOMIC DNA]</scope>
    <source>
        <strain evidence="4">BUZ 2T</strain>
    </source>
</reference>
<proteinExistence type="inferred from homology"/>
<dbReference type="eggNOG" id="COG0463">
    <property type="taxonomic scope" value="Bacteria"/>
</dbReference>
<dbReference type="EC" id="2.-.-.-" evidence="3"/>
<dbReference type="SUPFAM" id="SSF53448">
    <property type="entry name" value="Nucleotide-diphospho-sugar transferases"/>
    <property type="match status" value="1"/>
</dbReference>
<accession>I0K648</accession>